<proteinExistence type="predicted"/>
<feature type="compositionally biased region" description="Basic and acidic residues" evidence="1">
    <location>
        <begin position="1"/>
        <end position="17"/>
    </location>
</feature>
<protein>
    <submittedName>
        <fullName evidence="3">Uncharacterized protein</fullName>
    </submittedName>
</protein>
<evidence type="ECO:0000313" key="2">
    <source>
        <dbReference type="EMBL" id="CAH7676932.1"/>
    </source>
</evidence>
<sequence length="396" mass="45647">MSSADERLYSSEDDDRHPRKFTKTKSTHSICHPSLLAGTSQQVRGIVINPNQNKHVADSTHRNQGFFVNPTSNISKEPLDVLGDDPFELLIQTLEAQLEIQPGQESFIRNLSQLTSSGERHAATVYLLGNIAQKVERFIEANSVSHIANLDSQSNTSHSVFGANNFVWTKPPKDFIRIMLHQLLISTDVESYTKGTDSESRNNIQNKPKEWKLKYLPISFCTEENEAHYIVSTEVRRVLKQERNVFKKKILKNILVQDGNPEQQIPRLIELVKMLLEWAAPKGTSYSNKEIKEKFRDKNIQRRFALLRVCAAYQHFCNHEAPWSKIDDELEKLKKKNSKYRKVYYDFIFDIDRYISKKMASEIDFSMVALPTDMQVEQELTKDSDSSQNNGFTSEE</sequence>
<dbReference type="AlphaFoldDB" id="A0AAV0B591"/>
<name>A0AAV0B591_PHAPC</name>
<reference evidence="3" key="1">
    <citation type="submission" date="2022-06" db="EMBL/GenBank/DDBJ databases">
        <authorList>
            <consortium name="SYNGENTA / RWTH Aachen University"/>
        </authorList>
    </citation>
    <scope>NUCLEOTIDE SEQUENCE</scope>
</reference>
<keyword evidence="4" id="KW-1185">Reference proteome</keyword>
<dbReference type="Proteomes" id="UP001153365">
    <property type="component" value="Unassembled WGS sequence"/>
</dbReference>
<comment type="caution">
    <text evidence="3">The sequence shown here is derived from an EMBL/GenBank/DDBJ whole genome shotgun (WGS) entry which is preliminary data.</text>
</comment>
<feature type="region of interest" description="Disordered" evidence="1">
    <location>
        <begin position="1"/>
        <end position="28"/>
    </location>
</feature>
<evidence type="ECO:0000256" key="1">
    <source>
        <dbReference type="SAM" id="MobiDB-lite"/>
    </source>
</evidence>
<dbReference type="EMBL" id="CALTRL010002846">
    <property type="protein sequence ID" value="CAH7676932.1"/>
    <property type="molecule type" value="Genomic_DNA"/>
</dbReference>
<organism evidence="3 4">
    <name type="scientific">Phakopsora pachyrhizi</name>
    <name type="common">Asian soybean rust disease fungus</name>
    <dbReference type="NCBI Taxonomy" id="170000"/>
    <lineage>
        <taxon>Eukaryota</taxon>
        <taxon>Fungi</taxon>
        <taxon>Dikarya</taxon>
        <taxon>Basidiomycota</taxon>
        <taxon>Pucciniomycotina</taxon>
        <taxon>Pucciniomycetes</taxon>
        <taxon>Pucciniales</taxon>
        <taxon>Phakopsoraceae</taxon>
        <taxon>Phakopsora</taxon>
    </lineage>
</organism>
<dbReference type="EMBL" id="CALTRL010003251">
    <property type="protein sequence ID" value="CAH7679165.1"/>
    <property type="molecule type" value="Genomic_DNA"/>
</dbReference>
<gene>
    <name evidence="2" type="ORF">PPACK8108_LOCUS12043</name>
    <name evidence="3" type="ORF">PPACK8108_LOCUS13236</name>
</gene>
<evidence type="ECO:0000313" key="4">
    <source>
        <dbReference type="Proteomes" id="UP001153365"/>
    </source>
</evidence>
<evidence type="ECO:0000313" key="3">
    <source>
        <dbReference type="EMBL" id="CAH7679165.1"/>
    </source>
</evidence>
<accession>A0AAV0B591</accession>